<proteinExistence type="predicted"/>
<feature type="compositionally biased region" description="Polar residues" evidence="2">
    <location>
        <begin position="950"/>
        <end position="981"/>
    </location>
</feature>
<accession>M7YPR7</accession>
<dbReference type="eggNOG" id="KOG1258">
    <property type="taxonomic scope" value="Eukaryota"/>
</dbReference>
<gene>
    <name evidence="3" type="ORF">TRIUR3_10056</name>
</gene>
<feature type="coiled-coil region" evidence="1">
    <location>
        <begin position="847"/>
        <end position="916"/>
    </location>
</feature>
<feature type="region of interest" description="Disordered" evidence="2">
    <location>
        <begin position="943"/>
        <end position="984"/>
    </location>
</feature>
<feature type="compositionally biased region" description="Polar residues" evidence="2">
    <location>
        <begin position="584"/>
        <end position="634"/>
    </location>
</feature>
<evidence type="ECO:0000256" key="1">
    <source>
        <dbReference type="SAM" id="Coils"/>
    </source>
</evidence>
<keyword evidence="1" id="KW-0175">Coiled coil</keyword>
<feature type="compositionally biased region" description="Basic and acidic residues" evidence="2">
    <location>
        <begin position="800"/>
        <end position="818"/>
    </location>
</feature>
<organism evidence="3">
    <name type="scientific">Triticum urartu</name>
    <name type="common">Red wild einkorn</name>
    <name type="synonym">Crithodium urartu</name>
    <dbReference type="NCBI Taxonomy" id="4572"/>
    <lineage>
        <taxon>Eukaryota</taxon>
        <taxon>Viridiplantae</taxon>
        <taxon>Streptophyta</taxon>
        <taxon>Embryophyta</taxon>
        <taxon>Tracheophyta</taxon>
        <taxon>Spermatophyta</taxon>
        <taxon>Magnoliopsida</taxon>
        <taxon>Liliopsida</taxon>
        <taxon>Poales</taxon>
        <taxon>Poaceae</taxon>
        <taxon>BOP clade</taxon>
        <taxon>Pooideae</taxon>
        <taxon>Triticodae</taxon>
        <taxon>Triticeae</taxon>
        <taxon>Triticinae</taxon>
        <taxon>Triticum</taxon>
    </lineage>
</organism>
<dbReference type="AlphaFoldDB" id="M7YPR7"/>
<feature type="compositionally biased region" description="Polar residues" evidence="2">
    <location>
        <begin position="542"/>
        <end position="551"/>
    </location>
</feature>
<feature type="region of interest" description="Disordered" evidence="2">
    <location>
        <begin position="579"/>
        <end position="634"/>
    </location>
</feature>
<sequence length="1059" mass="120111">MAGKEIEIEAVKQMKIITRQLEAFTHQRVEDQPLLAELVRVPAFRTSRSSTSQRMMARSILLVGSIGASTDEADSIWTAAYHFTNDAHFRYLQLECDFDITDMVAVEGGLPRSVWDLTSRKSLVRVGLSNGLRIDVELKRPSDLKTTISFTKAPPILLQLTQLQYLPCQHHLHLFCRRPLESQLRHGRFGTPPKLSWQNNVVKAFASTVKRFMFGITDPHHTVNVVSTNPRKSKNKSLPLKVALFSMRSHLHNGGIPLGEASHSIGEAKEVFVKGIKQAPCKPLIKGFIQFMSTYGGSTEIPLLDSVIANAVIPGSGVSTALSLEDREDISLLFLKFVDLYGSVQELRKAWARHSKLFPHNTRNLSQRHCTTDCNKRRITEFLRVAHDCSPEGRITLKQSSKSETCSWQVDKEVGSQVDMDAVNSGGQGYDDEQNIGTVDAQQEVGDTAHGQHSLDKYGIQSQMFSHANQDISHDLTVCEQIDQTTICQASVSEKAAQAESCNHDSPSNSIADPKQIDVQDKIKAIELNAVDHHPGAVCSRSEPSSGTSLLKGSPSGPTPIFLELENKQLEKIQVKLETEHDVSVSNAKPESSSDNPEATQCGTEVSALSQDHIQSSQTQDLSVGAKPSSSEMATTQITTCSQFSPDNAVTAQAPLQHHMDNSQTYQSINLFLAGQNMQQMQQQGPAYAISQNVHTSPHSQVHLVAQPNQGNQQYMEMMQGYASQMWQYYQQQLYHLQTQHNQQIQSLQQQQLPTEHLQQSFTQQVQQLNQQMVLWQQQVQQQQQQQQHAQQVQQQSDKTQGEYHSGDTKGEQNKHQQQESGIDQSQQFQQQQQLLYFQQQQQMYFIQQQQQMYQQQQQQQQQLMQQQQYLSQMPQQKQDMEQQQELFQQQQQQLYDQQQKQMVVLQQQQQEFAQQQMQQYLQQQANQQVFKDQNGELNHQDARKRQLEHGQQSEASQPDISPISTFPNLDLGQDSQQRPSQIHKTRLALQDQCLFYTTVHFSGNADDIATWALDSMSEDTHYKAPVDELLHALLVDPPLEEAKKIYENLNFHIILCKY</sequence>
<feature type="region of interest" description="Disordered" evidence="2">
    <location>
        <begin position="535"/>
        <end position="555"/>
    </location>
</feature>
<name>M7YPR7_TRIUA</name>
<protein>
    <submittedName>
        <fullName evidence="3">Uncharacterized protein</fullName>
    </submittedName>
</protein>
<feature type="region of interest" description="Disordered" evidence="2">
    <location>
        <begin position="791"/>
        <end position="823"/>
    </location>
</feature>
<evidence type="ECO:0000313" key="3">
    <source>
        <dbReference type="EMBL" id="EMS49402.1"/>
    </source>
</evidence>
<reference evidence="3" key="1">
    <citation type="journal article" date="2013" name="Nature">
        <title>Draft genome of the wheat A-genome progenitor Triticum urartu.</title>
        <authorList>
            <person name="Ling H.Q."/>
            <person name="Zhao S."/>
            <person name="Liu D."/>
            <person name="Wang J."/>
            <person name="Sun H."/>
            <person name="Zhang C."/>
            <person name="Fan H."/>
            <person name="Li D."/>
            <person name="Dong L."/>
            <person name="Tao Y."/>
            <person name="Gao C."/>
            <person name="Wu H."/>
            <person name="Li Y."/>
            <person name="Cui Y."/>
            <person name="Guo X."/>
            <person name="Zheng S."/>
            <person name="Wang B."/>
            <person name="Yu K."/>
            <person name="Liang Q."/>
            <person name="Yang W."/>
            <person name="Lou X."/>
            <person name="Chen J."/>
            <person name="Feng M."/>
            <person name="Jian J."/>
            <person name="Zhang X."/>
            <person name="Luo G."/>
            <person name="Jiang Y."/>
            <person name="Liu J."/>
            <person name="Wang Z."/>
            <person name="Sha Y."/>
            <person name="Zhang B."/>
            <person name="Wu H."/>
            <person name="Tang D."/>
            <person name="Shen Q."/>
            <person name="Xue P."/>
            <person name="Zou S."/>
            <person name="Wang X."/>
            <person name="Liu X."/>
            <person name="Wang F."/>
            <person name="Yang Y."/>
            <person name="An X."/>
            <person name="Dong Z."/>
            <person name="Zhang K."/>
            <person name="Zhang X."/>
            <person name="Luo M.C."/>
            <person name="Dvorak J."/>
            <person name="Tong Y."/>
            <person name="Wang J."/>
            <person name="Yang H."/>
            <person name="Li Z."/>
            <person name="Wang D."/>
            <person name="Zhang A."/>
            <person name="Wang J."/>
        </authorList>
    </citation>
    <scope>NUCLEOTIDE SEQUENCE</scope>
</reference>
<evidence type="ECO:0000256" key="2">
    <source>
        <dbReference type="SAM" id="MobiDB-lite"/>
    </source>
</evidence>
<dbReference type="EMBL" id="KD243590">
    <property type="protein sequence ID" value="EMS49402.1"/>
    <property type="molecule type" value="Genomic_DNA"/>
</dbReference>
<dbReference type="STRING" id="4572.M7YPR7"/>